<keyword evidence="3" id="KW-1185">Reference proteome</keyword>
<dbReference type="SUPFAM" id="SSF54427">
    <property type="entry name" value="NTF2-like"/>
    <property type="match status" value="1"/>
</dbReference>
<evidence type="ECO:0000313" key="2">
    <source>
        <dbReference type="EMBL" id="QIB65064.1"/>
    </source>
</evidence>
<dbReference type="Proteomes" id="UP000477680">
    <property type="component" value="Chromosome"/>
</dbReference>
<dbReference type="Gene3D" id="3.10.450.50">
    <property type="match status" value="1"/>
</dbReference>
<name>A0A6C0U6J1_9GAMM</name>
<gene>
    <name evidence="2" type="ORF">G3T16_06285</name>
</gene>
<dbReference type="EMBL" id="CP048711">
    <property type="protein sequence ID" value="QIB65064.1"/>
    <property type="molecule type" value="Genomic_DNA"/>
</dbReference>
<dbReference type="RefSeq" id="WP_163494311.1">
    <property type="nucleotide sequence ID" value="NZ_CP048711.1"/>
</dbReference>
<dbReference type="AlphaFoldDB" id="A0A6C0U6J1"/>
<dbReference type="KEGG" id="kim:G3T16_06285"/>
<proteinExistence type="predicted"/>
<dbReference type="InterPro" id="IPR032710">
    <property type="entry name" value="NTF2-like_dom_sf"/>
</dbReference>
<accession>A0A6C0U6J1</accession>
<dbReference type="Pfam" id="PF13474">
    <property type="entry name" value="SnoaL_3"/>
    <property type="match status" value="1"/>
</dbReference>
<evidence type="ECO:0000259" key="1">
    <source>
        <dbReference type="Pfam" id="PF13474"/>
    </source>
</evidence>
<reference evidence="2 3" key="1">
    <citation type="submission" date="2020-02" db="EMBL/GenBank/DDBJ databases">
        <title>Genome sequencing for Kineobactrum sp. M2.</title>
        <authorList>
            <person name="Park S.-J."/>
        </authorList>
    </citation>
    <scope>NUCLEOTIDE SEQUENCE [LARGE SCALE GENOMIC DNA]</scope>
    <source>
        <strain evidence="2 3">M2</strain>
    </source>
</reference>
<feature type="domain" description="SnoaL-like" evidence="1">
    <location>
        <begin position="25"/>
        <end position="130"/>
    </location>
</feature>
<dbReference type="InterPro" id="IPR037401">
    <property type="entry name" value="SnoaL-like"/>
</dbReference>
<evidence type="ECO:0000313" key="3">
    <source>
        <dbReference type="Proteomes" id="UP000477680"/>
    </source>
</evidence>
<sequence length="143" mass="16512">MPRDKESESEIERIERTFNDPNFNLEECYQYIDPDDFVAFRFMPPTVVGREEWKRIIGEMAENVARVDGEIIKMEISAGSDHGFANSILKVTTYDEDGNATFSGNLRTTVCYRKKDDKWFQVAQHASVPINFATGQPDFDSEW</sequence>
<protein>
    <submittedName>
        <fullName evidence="2">Nuclear transport factor 2 family protein</fullName>
    </submittedName>
</protein>
<organism evidence="2 3">
    <name type="scientific">Kineobactrum salinum</name>
    <dbReference type="NCBI Taxonomy" id="2708301"/>
    <lineage>
        <taxon>Bacteria</taxon>
        <taxon>Pseudomonadati</taxon>
        <taxon>Pseudomonadota</taxon>
        <taxon>Gammaproteobacteria</taxon>
        <taxon>Cellvibrionales</taxon>
        <taxon>Halieaceae</taxon>
        <taxon>Kineobactrum</taxon>
    </lineage>
</organism>